<protein>
    <recommendedName>
        <fullName evidence="4">Reverse transcriptase zinc-binding domain-containing protein</fullName>
    </recommendedName>
</protein>
<evidence type="ECO:0000313" key="2">
    <source>
        <dbReference type="EMBL" id="OQR80878.1"/>
    </source>
</evidence>
<organism evidence="2 3">
    <name type="scientific">Achlya hypogyna</name>
    <name type="common">Oomycete</name>
    <name type="synonym">Protoachlya hypogyna</name>
    <dbReference type="NCBI Taxonomy" id="1202772"/>
    <lineage>
        <taxon>Eukaryota</taxon>
        <taxon>Sar</taxon>
        <taxon>Stramenopiles</taxon>
        <taxon>Oomycota</taxon>
        <taxon>Saprolegniomycetes</taxon>
        <taxon>Saprolegniales</taxon>
        <taxon>Achlyaceae</taxon>
        <taxon>Achlya</taxon>
    </lineage>
</organism>
<accession>A0A1V9Y5C6</accession>
<evidence type="ECO:0000313" key="3">
    <source>
        <dbReference type="Proteomes" id="UP000243579"/>
    </source>
</evidence>
<keyword evidence="3" id="KW-1185">Reference proteome</keyword>
<dbReference type="AlphaFoldDB" id="A0A1V9Y5C6"/>
<dbReference type="OrthoDB" id="73834at2759"/>
<name>A0A1V9Y5C6_ACHHY</name>
<comment type="caution">
    <text evidence="2">The sequence shown here is derived from an EMBL/GenBank/DDBJ whole genome shotgun (WGS) entry which is preliminary data.</text>
</comment>
<evidence type="ECO:0008006" key="4">
    <source>
        <dbReference type="Google" id="ProtNLM"/>
    </source>
</evidence>
<gene>
    <name evidence="2" type="ORF">ACHHYP_17093</name>
</gene>
<evidence type="ECO:0000256" key="1">
    <source>
        <dbReference type="SAM" id="MobiDB-lite"/>
    </source>
</evidence>
<dbReference type="Proteomes" id="UP000243579">
    <property type="component" value="Unassembled WGS sequence"/>
</dbReference>
<proteinExistence type="predicted"/>
<reference evidence="2 3" key="1">
    <citation type="journal article" date="2014" name="Genome Biol. Evol.">
        <title>The secreted proteins of Achlya hypogyna and Thraustotheca clavata identify the ancestral oomycete secretome and reveal gene acquisitions by horizontal gene transfer.</title>
        <authorList>
            <person name="Misner I."/>
            <person name="Blouin N."/>
            <person name="Leonard G."/>
            <person name="Richards T.A."/>
            <person name="Lane C.E."/>
        </authorList>
    </citation>
    <scope>NUCLEOTIDE SEQUENCE [LARGE SCALE GENOMIC DNA]</scope>
    <source>
        <strain evidence="2 3">ATCC 48635</strain>
    </source>
</reference>
<feature type="region of interest" description="Disordered" evidence="1">
    <location>
        <begin position="42"/>
        <end position="63"/>
    </location>
</feature>
<sequence length="195" mass="21841">MQLMTAFKLTTIGNTFTCGPIPSPRPKPPWVVRIHKEPKLLTRTTPADARRSSAPSRPRPTLPTRHLDVADDYYDSPAAVAYAAELRLPAEILPKYADFVYQVALRAVKFHAHLHWLDRADQACLFCPEHETYRHFLVDCDFIKDVWATLHAVTAPLGVTLPTTLVAFLFSTPKTASNIHQAAFGSIWPVLRACV</sequence>
<dbReference type="EMBL" id="JNBR01002864">
    <property type="protein sequence ID" value="OQR80878.1"/>
    <property type="molecule type" value="Genomic_DNA"/>
</dbReference>